<keyword evidence="8 11" id="KW-1133">Transmembrane helix</keyword>
<dbReference type="SMART" id="SM00665">
    <property type="entry name" value="B561"/>
    <property type="match status" value="1"/>
</dbReference>
<keyword evidence="5 11" id="KW-0812">Transmembrane</keyword>
<keyword evidence="14" id="KW-1185">Reference proteome</keyword>
<keyword evidence="3" id="KW-0813">Transport</keyword>
<accession>A0A210QL23</accession>
<evidence type="ECO:0000313" key="13">
    <source>
        <dbReference type="EMBL" id="OWF49425.1"/>
    </source>
</evidence>
<dbReference type="GO" id="GO:0046872">
    <property type="term" value="F:metal ion binding"/>
    <property type="evidence" value="ECO:0007669"/>
    <property type="project" value="UniProtKB-KW"/>
</dbReference>
<evidence type="ECO:0000313" key="14">
    <source>
        <dbReference type="Proteomes" id="UP000242188"/>
    </source>
</evidence>
<dbReference type="PROSITE" id="PS50939">
    <property type="entry name" value="CYTOCHROME_B561"/>
    <property type="match status" value="1"/>
</dbReference>
<dbReference type="InterPro" id="IPR043205">
    <property type="entry name" value="CYB561/CYBRD1-like"/>
</dbReference>
<keyword evidence="9" id="KW-0408">Iron</keyword>
<dbReference type="InterPro" id="IPR006593">
    <property type="entry name" value="Cyt_b561/ferric_Rdtase_TM"/>
</dbReference>
<keyword evidence="7" id="KW-0249">Electron transport</keyword>
<feature type="domain" description="Cytochrome b561" evidence="12">
    <location>
        <begin position="24"/>
        <end position="230"/>
    </location>
</feature>
<comment type="cofactor">
    <cofactor evidence="1">
        <name>heme b</name>
        <dbReference type="ChEBI" id="CHEBI:60344"/>
    </cofactor>
</comment>
<feature type="transmembrane region" description="Helical" evidence="11">
    <location>
        <begin position="89"/>
        <end position="112"/>
    </location>
</feature>
<proteinExistence type="predicted"/>
<evidence type="ECO:0000256" key="10">
    <source>
        <dbReference type="ARBA" id="ARBA00023136"/>
    </source>
</evidence>
<feature type="transmembrane region" description="Helical" evidence="11">
    <location>
        <begin position="62"/>
        <end position="82"/>
    </location>
</feature>
<evidence type="ECO:0000256" key="11">
    <source>
        <dbReference type="SAM" id="Phobius"/>
    </source>
</evidence>
<feature type="transmembrane region" description="Helical" evidence="11">
    <location>
        <begin position="132"/>
        <end position="157"/>
    </location>
</feature>
<reference evidence="13 14" key="1">
    <citation type="journal article" date="2017" name="Nat. Ecol. Evol.">
        <title>Scallop genome provides insights into evolution of bilaterian karyotype and development.</title>
        <authorList>
            <person name="Wang S."/>
            <person name="Zhang J."/>
            <person name="Jiao W."/>
            <person name="Li J."/>
            <person name="Xun X."/>
            <person name="Sun Y."/>
            <person name="Guo X."/>
            <person name="Huan P."/>
            <person name="Dong B."/>
            <person name="Zhang L."/>
            <person name="Hu X."/>
            <person name="Sun X."/>
            <person name="Wang J."/>
            <person name="Zhao C."/>
            <person name="Wang Y."/>
            <person name="Wang D."/>
            <person name="Huang X."/>
            <person name="Wang R."/>
            <person name="Lv J."/>
            <person name="Li Y."/>
            <person name="Zhang Z."/>
            <person name="Liu B."/>
            <person name="Lu W."/>
            <person name="Hui Y."/>
            <person name="Liang J."/>
            <person name="Zhou Z."/>
            <person name="Hou R."/>
            <person name="Li X."/>
            <person name="Liu Y."/>
            <person name="Li H."/>
            <person name="Ning X."/>
            <person name="Lin Y."/>
            <person name="Zhao L."/>
            <person name="Xing Q."/>
            <person name="Dou J."/>
            <person name="Li Y."/>
            <person name="Mao J."/>
            <person name="Guo H."/>
            <person name="Dou H."/>
            <person name="Li T."/>
            <person name="Mu C."/>
            <person name="Jiang W."/>
            <person name="Fu Q."/>
            <person name="Fu X."/>
            <person name="Miao Y."/>
            <person name="Liu J."/>
            <person name="Yu Q."/>
            <person name="Li R."/>
            <person name="Liao H."/>
            <person name="Li X."/>
            <person name="Kong Y."/>
            <person name="Jiang Z."/>
            <person name="Chourrout D."/>
            <person name="Li R."/>
            <person name="Bao Z."/>
        </authorList>
    </citation>
    <scope>NUCLEOTIDE SEQUENCE [LARGE SCALE GENOMIC DNA]</scope>
    <source>
        <strain evidence="13 14">PY_sf001</strain>
    </source>
</reference>
<name>A0A210QL23_MIZYE</name>
<dbReference type="PANTHER" id="PTHR10106:SF0">
    <property type="entry name" value="LD36721P"/>
    <property type="match status" value="1"/>
</dbReference>
<evidence type="ECO:0000256" key="2">
    <source>
        <dbReference type="ARBA" id="ARBA00004141"/>
    </source>
</evidence>
<dbReference type="FunFam" id="1.20.120.1770:FF:000001">
    <property type="entry name" value="Cytochrome b reductase 1"/>
    <property type="match status" value="1"/>
</dbReference>
<evidence type="ECO:0000259" key="12">
    <source>
        <dbReference type="PROSITE" id="PS50939"/>
    </source>
</evidence>
<organism evidence="13 14">
    <name type="scientific">Mizuhopecten yessoensis</name>
    <name type="common">Japanese scallop</name>
    <name type="synonym">Patinopecten yessoensis</name>
    <dbReference type="NCBI Taxonomy" id="6573"/>
    <lineage>
        <taxon>Eukaryota</taxon>
        <taxon>Metazoa</taxon>
        <taxon>Spiralia</taxon>
        <taxon>Lophotrochozoa</taxon>
        <taxon>Mollusca</taxon>
        <taxon>Bivalvia</taxon>
        <taxon>Autobranchia</taxon>
        <taxon>Pteriomorphia</taxon>
        <taxon>Pectinida</taxon>
        <taxon>Pectinoidea</taxon>
        <taxon>Pectinidae</taxon>
        <taxon>Mizuhopecten</taxon>
    </lineage>
</organism>
<keyword evidence="10 11" id="KW-0472">Membrane</keyword>
<dbReference type="Proteomes" id="UP000242188">
    <property type="component" value="Unassembled WGS sequence"/>
</dbReference>
<dbReference type="EMBL" id="NEDP02003109">
    <property type="protein sequence ID" value="OWF49425.1"/>
    <property type="molecule type" value="Genomic_DNA"/>
</dbReference>
<dbReference type="GO" id="GO:0016491">
    <property type="term" value="F:oxidoreductase activity"/>
    <property type="evidence" value="ECO:0007669"/>
    <property type="project" value="InterPro"/>
</dbReference>
<dbReference type="AlphaFoldDB" id="A0A210QL23"/>
<dbReference type="STRING" id="6573.A0A210QL23"/>
<evidence type="ECO:0000256" key="4">
    <source>
        <dbReference type="ARBA" id="ARBA00022617"/>
    </source>
</evidence>
<keyword evidence="6" id="KW-0479">Metal-binding</keyword>
<comment type="caution">
    <text evidence="13">The sequence shown here is derived from an EMBL/GenBank/DDBJ whole genome shotgun (WGS) entry which is preliminary data.</text>
</comment>
<dbReference type="OrthoDB" id="907479at2759"/>
<sequence>MESYDKHDAPPAGNLGSFTGLVLLIQGLGLTAVILVAVWMGHFREGFAWTSDPAKEFNYHPVFMVIGLIFLYSDAILAYRVFRNVKKMYIKIVHGFIHLGALVFASVGLKAVFDSHNLAPTPIPNMYSLHSWLGIITVVLFGLQWLIGLLTFLAPGLSQGLRTLYMPHHVFWGVAILCMAAATALMGITEKAIFLKSTIQYTEKSTEGLVLNSLGIVIVALVALVAFVVTRPEYKRQPSPDEDHIQLMG</sequence>
<evidence type="ECO:0000256" key="1">
    <source>
        <dbReference type="ARBA" id="ARBA00001970"/>
    </source>
</evidence>
<dbReference type="GO" id="GO:0016020">
    <property type="term" value="C:membrane"/>
    <property type="evidence" value="ECO:0007669"/>
    <property type="project" value="UniProtKB-SubCell"/>
</dbReference>
<feature type="transmembrane region" description="Helical" evidence="11">
    <location>
        <begin position="209"/>
        <end position="229"/>
    </location>
</feature>
<gene>
    <name evidence="13" type="ORF">KP79_PYT19450</name>
</gene>
<feature type="transmembrane region" description="Helical" evidence="11">
    <location>
        <begin position="21"/>
        <end position="42"/>
    </location>
</feature>
<keyword evidence="4" id="KW-0349">Heme</keyword>
<dbReference type="Gene3D" id="1.20.120.1770">
    <property type="match status" value="1"/>
</dbReference>
<feature type="transmembrane region" description="Helical" evidence="11">
    <location>
        <begin position="169"/>
        <end position="189"/>
    </location>
</feature>
<evidence type="ECO:0000256" key="6">
    <source>
        <dbReference type="ARBA" id="ARBA00022723"/>
    </source>
</evidence>
<dbReference type="PANTHER" id="PTHR10106">
    <property type="entry name" value="CYTOCHROME B561-RELATED"/>
    <property type="match status" value="1"/>
</dbReference>
<comment type="subcellular location">
    <subcellularLocation>
        <location evidence="2">Membrane</location>
        <topology evidence="2">Multi-pass membrane protein</topology>
    </subcellularLocation>
</comment>
<evidence type="ECO:0000256" key="3">
    <source>
        <dbReference type="ARBA" id="ARBA00022448"/>
    </source>
</evidence>
<evidence type="ECO:0000256" key="7">
    <source>
        <dbReference type="ARBA" id="ARBA00022982"/>
    </source>
</evidence>
<protein>
    <submittedName>
        <fullName evidence="13">Cytochrome b561</fullName>
    </submittedName>
</protein>
<evidence type="ECO:0000256" key="8">
    <source>
        <dbReference type="ARBA" id="ARBA00022989"/>
    </source>
</evidence>
<evidence type="ECO:0000256" key="9">
    <source>
        <dbReference type="ARBA" id="ARBA00023004"/>
    </source>
</evidence>
<dbReference type="Pfam" id="PF03188">
    <property type="entry name" value="Cytochrom_B561"/>
    <property type="match status" value="1"/>
</dbReference>
<evidence type="ECO:0000256" key="5">
    <source>
        <dbReference type="ARBA" id="ARBA00022692"/>
    </source>
</evidence>